<dbReference type="Gene3D" id="3.40.50.2000">
    <property type="entry name" value="Glycogen Phosphorylase B"/>
    <property type="match status" value="1"/>
</dbReference>
<keyword evidence="4" id="KW-0328">Glycosyltransferase</keyword>
<dbReference type="SMART" id="SM00028">
    <property type="entry name" value="TPR"/>
    <property type="match status" value="5"/>
</dbReference>
<dbReference type="RefSeq" id="WP_306388089.1">
    <property type="nucleotide sequence ID" value="NZ_JAVCAP010000001.1"/>
</dbReference>
<evidence type="ECO:0000256" key="3">
    <source>
        <dbReference type="ARBA" id="ARBA00011970"/>
    </source>
</evidence>
<dbReference type="Pfam" id="PF13424">
    <property type="entry name" value="TPR_12"/>
    <property type="match status" value="1"/>
</dbReference>
<evidence type="ECO:0000313" key="10">
    <source>
        <dbReference type="EMBL" id="MDP8566383.1"/>
    </source>
</evidence>
<evidence type="ECO:0000256" key="5">
    <source>
        <dbReference type="ARBA" id="ARBA00022679"/>
    </source>
</evidence>
<dbReference type="PROSITE" id="PS50005">
    <property type="entry name" value="TPR"/>
    <property type="match status" value="3"/>
</dbReference>
<reference evidence="11" key="1">
    <citation type="journal article" date="2019" name="Int. J. Syst. Evol. Microbiol.">
        <title>The Global Catalogue of Microorganisms (GCM) 10K type strain sequencing project: providing services to taxonomists for standard genome sequencing and annotation.</title>
        <authorList>
            <consortium name="The Broad Institute Genomics Platform"/>
            <consortium name="The Broad Institute Genome Sequencing Center for Infectious Disease"/>
            <person name="Wu L."/>
            <person name="Ma J."/>
        </authorList>
    </citation>
    <scope>NUCLEOTIDE SEQUENCE [LARGE SCALE GENOMIC DNA]</scope>
    <source>
        <strain evidence="11">VKM B-3159</strain>
    </source>
</reference>
<protein>
    <recommendedName>
        <fullName evidence="3">protein O-GlcNAc transferase</fullName>
        <ecNumber evidence="3">2.4.1.255</ecNumber>
    </recommendedName>
</protein>
<evidence type="ECO:0000259" key="9">
    <source>
        <dbReference type="Pfam" id="PF13844"/>
    </source>
</evidence>
<proteinExistence type="inferred from homology"/>
<dbReference type="PANTHER" id="PTHR44835:SF1">
    <property type="entry name" value="PROTEIN O-GLCNAC TRANSFERASE"/>
    <property type="match status" value="1"/>
</dbReference>
<sequence length="582" mass="65098">MDKSMDTQAPQQKAAALMAEKKYQAACKLLHDQLKVTPNNGSVCETLGEAYLLQQHYADAAKHFYMAKQLMPTNPNPNFQLGNIYVKLGRFEESCQFYVNALRISPNAVQVYEALAKTLVKLQAYEEAIKAYQRAIKIAPTLASLQLGLATLLIECGELEQGLVHYRMALQSKPHPIEHSAFLFAMNYRPDISASMVSDWHRDWGQLHTAHLPKYAHSNSLPAAARKVRIGLVSSDFYRHPVTYYLEPFLEHYDRSRFEIFCYSHVVKQDEVTERLKTQADHWRTISTTNIAGAVATIRQDEVDVLVDLSGQTACKLLLIFGHKPASIQVSWLGYFNTSGLESMDYLITDPHSSPAGQSVYFTEQLLYMPYNRFCYRPPEYAPEVNALPALQTGYITFGCFNNYLKLNNKVIALWATLLNAFPGSKLLLKNKAMNDAFLRKQTLANFEKYGISADRLLLEKTSPHPELLAAYSRVDIALDPFPFTGGLTTSEALWMGVPVVTLAGETLVSRQGAAFLTVINKTEWIATRKTEYVSIACALAGDLSALAGHRQSLRAQIQGSPLCDGKQFARDLQALFSGIIS</sequence>
<evidence type="ECO:0000256" key="6">
    <source>
        <dbReference type="ARBA" id="ARBA00022737"/>
    </source>
</evidence>
<keyword evidence="11" id="KW-1185">Reference proteome</keyword>
<evidence type="ECO:0000256" key="8">
    <source>
        <dbReference type="PROSITE-ProRule" id="PRU00339"/>
    </source>
</evidence>
<dbReference type="EC" id="2.4.1.255" evidence="3"/>
<feature type="repeat" description="TPR" evidence="8">
    <location>
        <begin position="41"/>
        <end position="74"/>
    </location>
</feature>
<keyword evidence="7 8" id="KW-0802">TPR repeat</keyword>
<dbReference type="PROSITE" id="PS50293">
    <property type="entry name" value="TPR_REGION"/>
    <property type="match status" value="1"/>
</dbReference>
<dbReference type="InterPro" id="IPR029489">
    <property type="entry name" value="OGT/SEC/SPY_C"/>
</dbReference>
<comment type="pathway">
    <text evidence="1">Protein modification; protein glycosylation.</text>
</comment>
<feature type="domain" description="O-GlcNAc transferase C-terminal" evidence="9">
    <location>
        <begin position="394"/>
        <end position="573"/>
    </location>
</feature>
<keyword evidence="5" id="KW-0808">Transferase</keyword>
<dbReference type="PANTHER" id="PTHR44835">
    <property type="entry name" value="UDP-N-ACETYLGLUCOSAMINE--PEPTIDE N-ACETYLGLUCOSAMINYLTRANSFERASE SPINDLY-RELATED"/>
    <property type="match status" value="1"/>
</dbReference>
<dbReference type="Gene3D" id="3.40.50.11380">
    <property type="match status" value="1"/>
</dbReference>
<dbReference type="SUPFAM" id="SSF48452">
    <property type="entry name" value="TPR-like"/>
    <property type="match status" value="2"/>
</dbReference>
<gene>
    <name evidence="10" type="ORF">Q9291_00850</name>
</gene>
<feature type="domain" description="O-GlcNAc transferase C-terminal" evidence="9">
    <location>
        <begin position="206"/>
        <end position="374"/>
    </location>
</feature>
<comment type="caution">
    <text evidence="10">The sequence shown here is derived from an EMBL/GenBank/DDBJ whole genome shotgun (WGS) entry which is preliminary data.</text>
</comment>
<evidence type="ECO:0000313" key="11">
    <source>
        <dbReference type="Proteomes" id="UP001225906"/>
    </source>
</evidence>
<evidence type="ECO:0000256" key="4">
    <source>
        <dbReference type="ARBA" id="ARBA00022676"/>
    </source>
</evidence>
<feature type="repeat" description="TPR" evidence="8">
    <location>
        <begin position="75"/>
        <end position="108"/>
    </location>
</feature>
<dbReference type="InterPro" id="IPR011990">
    <property type="entry name" value="TPR-like_helical_dom_sf"/>
</dbReference>
<evidence type="ECO:0000256" key="1">
    <source>
        <dbReference type="ARBA" id="ARBA00004922"/>
    </source>
</evidence>
<evidence type="ECO:0000256" key="2">
    <source>
        <dbReference type="ARBA" id="ARBA00005386"/>
    </source>
</evidence>
<dbReference type="EMBL" id="JAVCAP010000001">
    <property type="protein sequence ID" value="MDP8566383.1"/>
    <property type="molecule type" value="Genomic_DNA"/>
</dbReference>
<name>A0ABT9JP92_9PROT</name>
<feature type="repeat" description="TPR" evidence="8">
    <location>
        <begin position="109"/>
        <end position="142"/>
    </location>
</feature>
<dbReference type="InterPro" id="IPR019734">
    <property type="entry name" value="TPR_rpt"/>
</dbReference>
<dbReference type="Gene3D" id="1.25.40.10">
    <property type="entry name" value="Tetratricopeptide repeat domain"/>
    <property type="match status" value="1"/>
</dbReference>
<evidence type="ECO:0000256" key="7">
    <source>
        <dbReference type="ARBA" id="ARBA00022803"/>
    </source>
</evidence>
<organism evidence="10 11">
    <name type="scientific">Methylophilus aquaticus</name>
    <dbReference type="NCBI Taxonomy" id="1971610"/>
    <lineage>
        <taxon>Bacteria</taxon>
        <taxon>Pseudomonadati</taxon>
        <taxon>Pseudomonadota</taxon>
        <taxon>Betaproteobacteria</taxon>
        <taxon>Nitrosomonadales</taxon>
        <taxon>Methylophilaceae</taxon>
        <taxon>Methylophilus</taxon>
    </lineage>
</organism>
<accession>A0ABT9JP92</accession>
<dbReference type="Pfam" id="PF13844">
    <property type="entry name" value="Glyco_transf_41"/>
    <property type="match status" value="2"/>
</dbReference>
<dbReference type="Proteomes" id="UP001225906">
    <property type="component" value="Unassembled WGS sequence"/>
</dbReference>
<dbReference type="InterPro" id="IPR051939">
    <property type="entry name" value="Glycosyltr_41/O-GlcNAc_trsf"/>
</dbReference>
<keyword evidence="6" id="KW-0677">Repeat</keyword>
<comment type="similarity">
    <text evidence="2">Belongs to the glycosyltransferase 41 family. O-GlcNAc transferase subfamily.</text>
</comment>